<evidence type="ECO:0000256" key="3">
    <source>
        <dbReference type="ARBA" id="ARBA00023004"/>
    </source>
</evidence>
<evidence type="ECO:0000256" key="4">
    <source>
        <dbReference type="PROSITE-ProRule" id="PRU00433"/>
    </source>
</evidence>
<feature type="signal peptide" evidence="6">
    <location>
        <begin position="1"/>
        <end position="23"/>
    </location>
</feature>
<dbReference type="EMBL" id="CP037920">
    <property type="protein sequence ID" value="QDT98733.1"/>
    <property type="molecule type" value="Genomic_DNA"/>
</dbReference>
<feature type="compositionally biased region" description="Basic and acidic residues" evidence="5">
    <location>
        <begin position="277"/>
        <end position="286"/>
    </location>
</feature>
<dbReference type="PROSITE" id="PS51007">
    <property type="entry name" value="CYTC"/>
    <property type="match status" value="1"/>
</dbReference>
<dbReference type="GO" id="GO:0009055">
    <property type="term" value="F:electron transfer activity"/>
    <property type="evidence" value="ECO:0007669"/>
    <property type="project" value="InterPro"/>
</dbReference>
<dbReference type="Gene3D" id="1.50.10.20">
    <property type="match status" value="1"/>
</dbReference>
<organism evidence="8 9">
    <name type="scientific">Gimesia aquarii</name>
    <dbReference type="NCBI Taxonomy" id="2527964"/>
    <lineage>
        <taxon>Bacteria</taxon>
        <taxon>Pseudomonadati</taxon>
        <taxon>Planctomycetota</taxon>
        <taxon>Planctomycetia</taxon>
        <taxon>Planctomycetales</taxon>
        <taxon>Planctomycetaceae</taxon>
        <taxon>Gimesia</taxon>
    </lineage>
</organism>
<dbReference type="AlphaFoldDB" id="A0A517W0F3"/>
<dbReference type="InterPro" id="IPR036909">
    <property type="entry name" value="Cyt_c-like_dom_sf"/>
</dbReference>
<dbReference type="GO" id="GO:0046872">
    <property type="term" value="F:metal ion binding"/>
    <property type="evidence" value="ECO:0007669"/>
    <property type="project" value="UniProtKB-KW"/>
</dbReference>
<keyword evidence="3 4" id="KW-0408">Iron</keyword>
<sequence length="374" mass="41623" precursor="true">MTRIHSFAALLILVLILVNNSSAQEKSPAFQYRFKNASIPSATSNEPKAAQFSSNLVKDHLDLGATLWAKQKKCVSCHTHGIYMLTRPALTPYWGAPSKETRAFVVAQAKELRENNDRTGSLPVQMAYIARGLAAWDSQFRQQTSTEADAALRHLFEMQAEGGHILVKDRWPPLNSSTYHGTAMAAMAVANAPGWLANLDDAELLAKIDKLKHYLRETTPKNDHEGVLLLWASTCMMDLLTDERQQSLVDMIWKHQREDGGWSIRTFATPESLGGGKRTESLRAEPDYQNPSSDGYQTGLVVVVLRDAGISADHPRIKKAVKWLLSHQRESGRWWTRSLNTRSRFHFISYSGTAYSALALAKCGALATTSQSPE</sequence>
<protein>
    <recommendedName>
        <fullName evidence="7">Cytochrome c domain-containing protein</fullName>
    </recommendedName>
</protein>
<accession>A0A517W0F3</accession>
<reference evidence="8 9" key="1">
    <citation type="submission" date="2019-03" db="EMBL/GenBank/DDBJ databases">
        <title>Deep-cultivation of Planctomycetes and their phenomic and genomic characterization uncovers novel biology.</title>
        <authorList>
            <person name="Wiegand S."/>
            <person name="Jogler M."/>
            <person name="Boedeker C."/>
            <person name="Pinto D."/>
            <person name="Vollmers J."/>
            <person name="Rivas-Marin E."/>
            <person name="Kohn T."/>
            <person name="Peeters S.H."/>
            <person name="Heuer A."/>
            <person name="Rast P."/>
            <person name="Oberbeckmann S."/>
            <person name="Bunk B."/>
            <person name="Jeske O."/>
            <person name="Meyerdierks A."/>
            <person name="Storesund J.E."/>
            <person name="Kallscheuer N."/>
            <person name="Luecker S."/>
            <person name="Lage O.M."/>
            <person name="Pohl T."/>
            <person name="Merkel B.J."/>
            <person name="Hornburger P."/>
            <person name="Mueller R.-W."/>
            <person name="Bruemmer F."/>
            <person name="Labrenz M."/>
            <person name="Spormann A.M."/>
            <person name="Op den Camp H."/>
            <person name="Overmann J."/>
            <person name="Amann R."/>
            <person name="Jetten M.S.M."/>
            <person name="Mascher T."/>
            <person name="Medema M.H."/>
            <person name="Devos D.P."/>
            <person name="Kaster A.-K."/>
            <person name="Ovreas L."/>
            <person name="Rohde M."/>
            <person name="Galperin M.Y."/>
            <person name="Jogler C."/>
        </authorList>
    </citation>
    <scope>NUCLEOTIDE SEQUENCE [LARGE SCALE GENOMIC DNA]</scope>
    <source>
        <strain evidence="8 9">V144</strain>
    </source>
</reference>
<dbReference type="SUPFAM" id="SSF46626">
    <property type="entry name" value="Cytochrome c"/>
    <property type="match status" value="1"/>
</dbReference>
<keyword evidence="6" id="KW-0732">Signal</keyword>
<name>A0A517W0F3_9PLAN</name>
<dbReference type="InterPro" id="IPR008930">
    <property type="entry name" value="Terpenoid_cyclase/PrenylTrfase"/>
</dbReference>
<dbReference type="InterPro" id="IPR009056">
    <property type="entry name" value="Cyt_c-like_dom"/>
</dbReference>
<dbReference type="KEGG" id="gaw:V144x_42400"/>
<feature type="domain" description="Cytochrome c" evidence="7">
    <location>
        <begin position="59"/>
        <end position="219"/>
    </location>
</feature>
<evidence type="ECO:0000259" key="7">
    <source>
        <dbReference type="PROSITE" id="PS51007"/>
    </source>
</evidence>
<evidence type="ECO:0000256" key="2">
    <source>
        <dbReference type="ARBA" id="ARBA00022723"/>
    </source>
</evidence>
<feature type="chain" id="PRO_5021934639" description="Cytochrome c domain-containing protein" evidence="6">
    <location>
        <begin position="24"/>
        <end position="374"/>
    </location>
</feature>
<evidence type="ECO:0000256" key="1">
    <source>
        <dbReference type="ARBA" id="ARBA00022617"/>
    </source>
</evidence>
<gene>
    <name evidence="8" type="ORF">V144x_42400</name>
</gene>
<evidence type="ECO:0000313" key="8">
    <source>
        <dbReference type="EMBL" id="QDT98733.1"/>
    </source>
</evidence>
<keyword evidence="1 4" id="KW-0349">Heme</keyword>
<proteinExistence type="predicted"/>
<dbReference type="GO" id="GO:0020037">
    <property type="term" value="F:heme binding"/>
    <property type="evidence" value="ECO:0007669"/>
    <property type="project" value="InterPro"/>
</dbReference>
<evidence type="ECO:0000313" key="9">
    <source>
        <dbReference type="Proteomes" id="UP000318704"/>
    </source>
</evidence>
<evidence type="ECO:0000256" key="6">
    <source>
        <dbReference type="SAM" id="SignalP"/>
    </source>
</evidence>
<feature type="region of interest" description="Disordered" evidence="5">
    <location>
        <begin position="272"/>
        <end position="291"/>
    </location>
</feature>
<dbReference type="Proteomes" id="UP000318704">
    <property type="component" value="Chromosome"/>
</dbReference>
<keyword evidence="2 4" id="KW-0479">Metal-binding</keyword>
<dbReference type="SUPFAM" id="SSF48239">
    <property type="entry name" value="Terpenoid cyclases/Protein prenyltransferases"/>
    <property type="match status" value="1"/>
</dbReference>
<evidence type="ECO:0000256" key="5">
    <source>
        <dbReference type="SAM" id="MobiDB-lite"/>
    </source>
</evidence>
<dbReference type="RefSeq" id="WP_144987635.1">
    <property type="nucleotide sequence ID" value="NZ_CP037920.1"/>
</dbReference>